<feature type="domain" description="Reverse transcriptase" evidence="11">
    <location>
        <begin position="682"/>
        <end position="883"/>
    </location>
</feature>
<dbReference type="InterPro" id="IPR010999">
    <property type="entry name" value="Retrovr_matrix"/>
</dbReference>
<dbReference type="Pfam" id="PF01140">
    <property type="entry name" value="Gag_MA"/>
    <property type="match status" value="1"/>
</dbReference>
<evidence type="ECO:0000256" key="4">
    <source>
        <dbReference type="ARBA" id="ARBA00022771"/>
    </source>
</evidence>
<dbReference type="CDD" id="cd03715">
    <property type="entry name" value="RT_ZFREV_like"/>
    <property type="match status" value="1"/>
</dbReference>
<dbReference type="RefSeq" id="XP_025778337.1">
    <property type="nucleotide sequence ID" value="XM_025922552.1"/>
</dbReference>
<evidence type="ECO:0000313" key="13">
    <source>
        <dbReference type="RefSeq" id="XP_025778337.1"/>
    </source>
</evidence>
<feature type="domain" description="Peptidase A2" evidence="10">
    <location>
        <begin position="503"/>
        <end position="573"/>
    </location>
</feature>
<accession>A0A6P6HRC8</accession>
<dbReference type="InterPro" id="IPR008919">
    <property type="entry name" value="Retrov_capsid_N"/>
</dbReference>
<keyword evidence="6" id="KW-0862">Zinc</keyword>
<keyword evidence="4" id="KW-0479">Metal-binding</keyword>
<dbReference type="GO" id="GO:0006508">
    <property type="term" value="P:proteolysis"/>
    <property type="evidence" value="ECO:0007669"/>
    <property type="project" value="InterPro"/>
</dbReference>
<dbReference type="GO" id="GO:0019068">
    <property type="term" value="P:virion assembly"/>
    <property type="evidence" value="ECO:0007669"/>
    <property type="project" value="InterPro"/>
</dbReference>
<dbReference type="Gene3D" id="1.10.375.10">
    <property type="entry name" value="Human Immunodeficiency Virus Type 1 Capsid Protein"/>
    <property type="match status" value="1"/>
</dbReference>
<evidence type="ECO:0000256" key="7">
    <source>
        <dbReference type="ARBA" id="ARBA00022870"/>
    </source>
</evidence>
<dbReference type="AlphaFoldDB" id="A0A6P6HRC8"/>
<keyword evidence="12" id="KW-1185">Reference proteome</keyword>
<feature type="region of interest" description="Disordered" evidence="9">
    <location>
        <begin position="278"/>
        <end position="323"/>
    </location>
</feature>
<dbReference type="GeneID" id="112859321"/>
<reference evidence="13" key="1">
    <citation type="submission" date="2025-08" db="UniProtKB">
        <authorList>
            <consortium name="RefSeq"/>
        </authorList>
    </citation>
    <scope>IDENTIFICATION</scope>
    <source>
        <tissue evidence="13">Blood</tissue>
    </source>
</reference>
<evidence type="ECO:0000256" key="1">
    <source>
        <dbReference type="ARBA" id="ARBA00004165"/>
    </source>
</evidence>
<evidence type="ECO:0000256" key="9">
    <source>
        <dbReference type="SAM" id="MobiDB-lite"/>
    </source>
</evidence>
<dbReference type="InterPro" id="IPR043502">
    <property type="entry name" value="DNA/RNA_pol_sf"/>
</dbReference>
<dbReference type="Pfam" id="PF02093">
    <property type="entry name" value="Gag_p30"/>
    <property type="match status" value="1"/>
</dbReference>
<comment type="similarity">
    <text evidence="2">Belongs to the beta type-B retroviral polymerase family. HERV class-II K(HML-2) pol subfamily.</text>
</comment>
<evidence type="ECO:0000313" key="12">
    <source>
        <dbReference type="Proteomes" id="UP000515131"/>
    </source>
</evidence>
<dbReference type="GO" id="GO:0008270">
    <property type="term" value="F:zinc ion binding"/>
    <property type="evidence" value="ECO:0007669"/>
    <property type="project" value="UniProtKB-KW"/>
</dbReference>
<evidence type="ECO:0000256" key="8">
    <source>
        <dbReference type="ARBA" id="ARBA00023136"/>
    </source>
</evidence>
<dbReference type="GO" id="GO:0004190">
    <property type="term" value="F:aspartic-type endopeptidase activity"/>
    <property type="evidence" value="ECO:0007669"/>
    <property type="project" value="InterPro"/>
</dbReference>
<evidence type="ECO:0000256" key="2">
    <source>
        <dbReference type="ARBA" id="ARBA00010879"/>
    </source>
</evidence>
<dbReference type="Gene3D" id="3.30.70.270">
    <property type="match status" value="1"/>
</dbReference>
<evidence type="ECO:0000259" key="10">
    <source>
        <dbReference type="PROSITE" id="PS50175"/>
    </source>
</evidence>
<keyword evidence="3" id="KW-1032">Host cell membrane</keyword>
<dbReference type="Pfam" id="PF00078">
    <property type="entry name" value="RVT_1"/>
    <property type="match status" value="1"/>
</dbReference>
<dbReference type="PROSITE" id="PS00141">
    <property type="entry name" value="ASP_PROTEASE"/>
    <property type="match status" value="1"/>
</dbReference>
<dbReference type="SUPFAM" id="SSF47836">
    <property type="entry name" value="Retroviral matrix proteins"/>
    <property type="match status" value="1"/>
</dbReference>
<dbReference type="PROSITE" id="PS50878">
    <property type="entry name" value="RT_POL"/>
    <property type="match status" value="1"/>
</dbReference>
<dbReference type="InterPro" id="IPR043128">
    <property type="entry name" value="Rev_trsase/Diguanyl_cyclase"/>
</dbReference>
<name>A0A6P6HRC8_PUMCO</name>
<comment type="subcellular location">
    <subcellularLocation>
        <location evidence="1">Host cell membrane</location>
    </subcellularLocation>
</comment>
<keyword evidence="4" id="KW-0863">Zinc-finger</keyword>
<dbReference type="Gene3D" id="1.10.150.180">
    <property type="entry name" value="Gamma-retroviral matrix domain"/>
    <property type="match status" value="1"/>
</dbReference>
<dbReference type="InterPro" id="IPR001969">
    <property type="entry name" value="Aspartic_peptidase_AS"/>
</dbReference>
<dbReference type="KEGG" id="pcoo:112859321"/>
<organism evidence="12 13">
    <name type="scientific">Puma concolor</name>
    <name type="common">Mountain lion</name>
    <name type="synonym">Felis concolor</name>
    <dbReference type="NCBI Taxonomy" id="9696"/>
    <lineage>
        <taxon>Eukaryota</taxon>
        <taxon>Metazoa</taxon>
        <taxon>Chordata</taxon>
        <taxon>Craniata</taxon>
        <taxon>Vertebrata</taxon>
        <taxon>Euteleostomi</taxon>
        <taxon>Mammalia</taxon>
        <taxon>Eutheria</taxon>
        <taxon>Laurasiatheria</taxon>
        <taxon>Carnivora</taxon>
        <taxon>Feliformia</taxon>
        <taxon>Felidae</taxon>
        <taxon>Felinae</taxon>
        <taxon>Puma</taxon>
    </lineage>
</organism>
<keyword evidence="5" id="KW-0378">Hydrolase</keyword>
<dbReference type="InterPro" id="IPR018154">
    <property type="entry name" value="TLV/ENV_coat_polyprotein"/>
</dbReference>
<proteinExistence type="inferred from homology"/>
<evidence type="ECO:0000256" key="3">
    <source>
        <dbReference type="ARBA" id="ARBA00022511"/>
    </source>
</evidence>
<dbReference type="InterPro" id="IPR050462">
    <property type="entry name" value="Retroviral_Gag-Pol_poly"/>
</dbReference>
<dbReference type="Gene3D" id="3.10.10.10">
    <property type="entry name" value="HIV Type 1 Reverse Transcriptase, subunit A, domain 1"/>
    <property type="match status" value="1"/>
</dbReference>
<evidence type="ECO:0000256" key="6">
    <source>
        <dbReference type="ARBA" id="ARBA00022833"/>
    </source>
</evidence>
<dbReference type="InterPro" id="IPR001995">
    <property type="entry name" value="Peptidase_A2_cat"/>
</dbReference>
<sequence length="1015" mass="112251">MKLMEKSSCPEKYQGWTEKCGPVPVDSVKLGAFSLTVPLFHSLTYSKIDEVKGHVHNNTIISLSSAAFIPNLSVTWPGPAQPEILITLLFLLLILSSTSRIQMGLSQSTPLSLLVANFRDVRTRGQNLSLDIQRGKLITLCHSKWPTFGVGWPTEGTFCLPIIAKVKSKIFLPGREGHPDQIPYILVWRNLVENPPPWLAPFLSSGTCKVLAIRPADPPKSRTPAAPLYPILPNSQDLLSLNPPPYHPPPLIPQALPAAAAPPVAPLVAPLGELGGREAAAVPEPGGREAAAAQGPIENETNRERPAVGTRGRTQREPNPRLPDSTVALSLQEIGPPDETGNPQLQYWPFSTSDLYNWKTQNARFSDNPKDLIALLDSVMFTHQPTWDDCQQLLCILFTTEERERIQLESRKLVPGDDGQPTSNPDLINAALPLTRPPQDEWDYNTAEGRGRLLIYRQTLMAGLRAAARKPINLAKVYSVVQGKAESPAAYLEVTLQVEGTPVQFLVDTGAQHSVLVKPHGKVSEKSSWVQGATGIKKYPWTTQRTVDLGNGKVTHSFLVIPDSPYPLLGRDLLTKMGAQIHFQPGGPTVTDFHNQPLSVLTVRLEDEYRLHQKPTPVDQGIEPWLQRFPDTWAETGGMGLAKHRPALFIEVKPRTDPIHVRQYPMPTEAKNGITPHIRRLLDFGVLRTCHSAWNTPLLPVHKPNSGEYRPVQDLREVNKQVMDINSTVPNPYTLLSALSPEKQWYTVLDLKDAFFSLPLVPKSQELFAFEWTDPDRGINGQLTWTRLPQGFKNSPTLFDEALHEDLSEYRQQHPNITLLQYVDDLLIAAKTPEACIQGTEGLLRTLETLGYRASAKKAQICKSEISTTPSSRTPILTPGVKAQAVRENQNPEGIDSLWKLLTAAYEALNRSDPEATRACCLCYDIKPPFYEAIGLAAPFSQSGEESPAACKWNRKGPGLTLQAVTGNGTCIGKVPSSHIQLCAPTNYSIDESKWIIPAPDSWWICSKNRAHPMC</sequence>
<dbReference type="Gene3D" id="2.40.70.10">
    <property type="entry name" value="Acid Proteases"/>
    <property type="match status" value="1"/>
</dbReference>
<dbReference type="InterPro" id="IPR000840">
    <property type="entry name" value="G_retro_matrix"/>
</dbReference>
<dbReference type="InterPro" id="IPR003036">
    <property type="entry name" value="Gag_P30"/>
</dbReference>
<dbReference type="SUPFAM" id="SSF50630">
    <property type="entry name" value="Acid proteases"/>
    <property type="match status" value="1"/>
</dbReference>
<protein>
    <submittedName>
        <fullName evidence="13">LOW QUALITY PROTEIN: uncharacterized protein LOC112859321</fullName>
    </submittedName>
</protein>
<dbReference type="CDD" id="cd06095">
    <property type="entry name" value="RP_RTVL_H_like"/>
    <property type="match status" value="1"/>
</dbReference>
<gene>
    <name evidence="13" type="primary">LOC112859321</name>
</gene>
<dbReference type="Proteomes" id="UP000515131">
    <property type="component" value="Unplaced"/>
</dbReference>
<dbReference type="InterPro" id="IPR021109">
    <property type="entry name" value="Peptidase_aspartic_dom_sf"/>
</dbReference>
<dbReference type="SUPFAM" id="SSF47943">
    <property type="entry name" value="Retrovirus capsid protein, N-terminal core domain"/>
    <property type="match status" value="1"/>
</dbReference>
<evidence type="ECO:0000259" key="11">
    <source>
        <dbReference type="PROSITE" id="PS50878"/>
    </source>
</evidence>
<keyword evidence="7" id="KW-1043">Host membrane</keyword>
<dbReference type="Pfam" id="PF00429">
    <property type="entry name" value="TLV_coat"/>
    <property type="match status" value="1"/>
</dbReference>
<dbReference type="PROSITE" id="PS50175">
    <property type="entry name" value="ASP_PROT_RETROV"/>
    <property type="match status" value="1"/>
</dbReference>
<dbReference type="InterPro" id="IPR000477">
    <property type="entry name" value="RT_dom"/>
</dbReference>
<keyword evidence="8" id="KW-0472">Membrane</keyword>
<dbReference type="SUPFAM" id="SSF56672">
    <property type="entry name" value="DNA/RNA polymerases"/>
    <property type="match status" value="1"/>
</dbReference>
<dbReference type="PANTHER" id="PTHR33166">
    <property type="entry name" value="GAG_P30 DOMAIN-CONTAINING PROTEIN"/>
    <property type="match status" value="1"/>
</dbReference>
<dbReference type="InterPro" id="IPR036946">
    <property type="entry name" value="G_retro_matrix_sf"/>
</dbReference>
<evidence type="ECO:0000256" key="5">
    <source>
        <dbReference type="ARBA" id="ARBA00022801"/>
    </source>
</evidence>